<keyword evidence="3" id="KW-0560">Oxidoreductase</keyword>
<evidence type="ECO:0000259" key="2">
    <source>
        <dbReference type="SMART" id="SM00822"/>
    </source>
</evidence>
<keyword evidence="4" id="KW-1185">Reference proteome</keyword>
<sequence length="252" mass="25948">MSGTAVVVGGGRGIGRAIALELARDAGVRRLVVADLDLALAQETAATASGDAEVVAAQVDLADPASVTALFESSRDAERVAIPGGVFGASPSLELERDEMERILRVNLVGCFHVAQLYAGEMARNGGGAIVGIASIAARMPRMRQAAYSASKAGIRQALRVLAMEVAGDGVRINTVSPGPTDTPMMRELASDHSSVNDLAQGSAVALRPRIPVGRVATSEDIAVAARFLLSPEAAHIVMQDLVVDGGELLGM</sequence>
<accession>A0A840I8N2</accession>
<evidence type="ECO:0000313" key="3">
    <source>
        <dbReference type="EMBL" id="MBB4660882.1"/>
    </source>
</evidence>
<dbReference type="Proteomes" id="UP000585272">
    <property type="component" value="Unassembled WGS sequence"/>
</dbReference>
<dbReference type="SUPFAM" id="SSF51735">
    <property type="entry name" value="NAD(P)-binding Rossmann-fold domains"/>
    <property type="match status" value="1"/>
</dbReference>
<dbReference type="EMBL" id="JACHNU010000001">
    <property type="protein sequence ID" value="MBB4660882.1"/>
    <property type="molecule type" value="Genomic_DNA"/>
</dbReference>
<dbReference type="InterPro" id="IPR002347">
    <property type="entry name" value="SDR_fam"/>
</dbReference>
<reference evidence="3 4" key="1">
    <citation type="submission" date="2020-08" db="EMBL/GenBank/DDBJ databases">
        <title>Genomic Encyclopedia of Archaeal and Bacterial Type Strains, Phase II (KMG-II): from individual species to whole genera.</title>
        <authorList>
            <person name="Goeker M."/>
        </authorList>
    </citation>
    <scope>NUCLEOTIDE SEQUENCE [LARGE SCALE GENOMIC DNA]</scope>
    <source>
        <strain evidence="3 4">DSM 23288</strain>
    </source>
</reference>
<protein>
    <submittedName>
        <fullName evidence="3">2,3-dihydro-2,3-dihydroxybenzoate dehydrogenase</fullName>
        <ecNumber evidence="3">1.3.1.28</ecNumber>
    </submittedName>
</protein>
<dbReference type="PRINTS" id="PR00081">
    <property type="entry name" value="GDHRDH"/>
</dbReference>
<dbReference type="InterPro" id="IPR057326">
    <property type="entry name" value="KR_dom"/>
</dbReference>
<comment type="similarity">
    <text evidence="1">Belongs to the short-chain dehydrogenases/reductases (SDR) family.</text>
</comment>
<dbReference type="PANTHER" id="PTHR42760">
    <property type="entry name" value="SHORT-CHAIN DEHYDROGENASES/REDUCTASES FAMILY MEMBER"/>
    <property type="match status" value="1"/>
</dbReference>
<dbReference type="SMART" id="SM00822">
    <property type="entry name" value="PKS_KR"/>
    <property type="match status" value="1"/>
</dbReference>
<name>A0A840I8N2_9ACTN</name>
<dbReference type="PANTHER" id="PTHR42760:SF132">
    <property type="entry name" value="SHORT-CHAIN DEHYDROGENASE_REDUCTASE FAMILY PROTEIN"/>
    <property type="match status" value="1"/>
</dbReference>
<evidence type="ECO:0000313" key="4">
    <source>
        <dbReference type="Proteomes" id="UP000585272"/>
    </source>
</evidence>
<dbReference type="GO" id="GO:0008667">
    <property type="term" value="F:2,3-dihydro-2,3-dihydroxybenzoate dehydrogenase activity"/>
    <property type="evidence" value="ECO:0007669"/>
    <property type="project" value="UniProtKB-EC"/>
</dbReference>
<gene>
    <name evidence="3" type="ORF">BDZ31_000455</name>
</gene>
<dbReference type="EC" id="1.3.1.28" evidence="3"/>
<dbReference type="AlphaFoldDB" id="A0A840I8N2"/>
<comment type="caution">
    <text evidence="3">The sequence shown here is derived from an EMBL/GenBank/DDBJ whole genome shotgun (WGS) entry which is preliminary data.</text>
</comment>
<dbReference type="RefSeq" id="WP_183338566.1">
    <property type="nucleotide sequence ID" value="NZ_JACHNU010000001.1"/>
</dbReference>
<evidence type="ECO:0000256" key="1">
    <source>
        <dbReference type="ARBA" id="ARBA00006484"/>
    </source>
</evidence>
<dbReference type="GO" id="GO:0016616">
    <property type="term" value="F:oxidoreductase activity, acting on the CH-OH group of donors, NAD or NADP as acceptor"/>
    <property type="evidence" value="ECO:0007669"/>
    <property type="project" value="TreeGrafter"/>
</dbReference>
<dbReference type="InterPro" id="IPR036291">
    <property type="entry name" value="NAD(P)-bd_dom_sf"/>
</dbReference>
<dbReference type="Pfam" id="PF13561">
    <property type="entry name" value="adh_short_C2"/>
    <property type="match status" value="1"/>
</dbReference>
<organism evidence="3 4">
    <name type="scientific">Conexibacter arvalis</name>
    <dbReference type="NCBI Taxonomy" id="912552"/>
    <lineage>
        <taxon>Bacteria</taxon>
        <taxon>Bacillati</taxon>
        <taxon>Actinomycetota</taxon>
        <taxon>Thermoleophilia</taxon>
        <taxon>Solirubrobacterales</taxon>
        <taxon>Conexibacteraceae</taxon>
        <taxon>Conexibacter</taxon>
    </lineage>
</organism>
<proteinExistence type="inferred from homology"/>
<dbReference type="Gene3D" id="3.40.50.720">
    <property type="entry name" value="NAD(P)-binding Rossmann-like Domain"/>
    <property type="match status" value="1"/>
</dbReference>
<feature type="domain" description="Ketoreductase" evidence="2">
    <location>
        <begin position="3"/>
        <end position="170"/>
    </location>
</feature>